<dbReference type="Pfam" id="PF13839">
    <property type="entry name" value="PC-Esterase"/>
    <property type="match status" value="2"/>
</dbReference>
<feature type="domain" description="Trichome birefringence-like N-terminal" evidence="8">
    <location>
        <begin position="128"/>
        <end position="181"/>
    </location>
</feature>
<reference evidence="9 10" key="1">
    <citation type="submission" date="2024-08" db="EMBL/GenBank/DDBJ databases">
        <title>Insights into the chromosomal genome structure of Flemingia macrophylla.</title>
        <authorList>
            <person name="Ding Y."/>
            <person name="Zhao Y."/>
            <person name="Bi W."/>
            <person name="Wu M."/>
            <person name="Zhao G."/>
            <person name="Gong Y."/>
            <person name="Li W."/>
            <person name="Zhang P."/>
        </authorList>
    </citation>
    <scope>NUCLEOTIDE SEQUENCE [LARGE SCALE GENOMIC DNA]</scope>
    <source>
        <strain evidence="9">DYQJB</strain>
        <tissue evidence="9">Leaf</tissue>
    </source>
</reference>
<evidence type="ECO:0008006" key="11">
    <source>
        <dbReference type="Google" id="ProtNLM"/>
    </source>
</evidence>
<organism evidence="9 10">
    <name type="scientific">Flemingia macrophylla</name>
    <dbReference type="NCBI Taxonomy" id="520843"/>
    <lineage>
        <taxon>Eukaryota</taxon>
        <taxon>Viridiplantae</taxon>
        <taxon>Streptophyta</taxon>
        <taxon>Embryophyta</taxon>
        <taxon>Tracheophyta</taxon>
        <taxon>Spermatophyta</taxon>
        <taxon>Magnoliopsida</taxon>
        <taxon>eudicotyledons</taxon>
        <taxon>Gunneridae</taxon>
        <taxon>Pentapetalae</taxon>
        <taxon>rosids</taxon>
        <taxon>fabids</taxon>
        <taxon>Fabales</taxon>
        <taxon>Fabaceae</taxon>
        <taxon>Papilionoideae</taxon>
        <taxon>50 kb inversion clade</taxon>
        <taxon>NPAAA clade</taxon>
        <taxon>indigoferoid/millettioid clade</taxon>
        <taxon>Phaseoleae</taxon>
        <taxon>Flemingia</taxon>
    </lineage>
</organism>
<keyword evidence="3" id="KW-0812">Transmembrane</keyword>
<name>A0ABD1LJB2_9FABA</name>
<evidence type="ECO:0000256" key="6">
    <source>
        <dbReference type="ARBA" id="ARBA00023136"/>
    </source>
</evidence>
<evidence type="ECO:0000256" key="4">
    <source>
        <dbReference type="ARBA" id="ARBA00022968"/>
    </source>
</evidence>
<comment type="subcellular location">
    <subcellularLocation>
        <location evidence="1">Membrane</location>
        <topology evidence="1">Single-pass membrane protein</topology>
    </subcellularLocation>
</comment>
<evidence type="ECO:0000256" key="3">
    <source>
        <dbReference type="ARBA" id="ARBA00022692"/>
    </source>
</evidence>
<accession>A0ABD1LJB2</accession>
<feature type="domain" description="Trichome birefringence-like C-terminal" evidence="7">
    <location>
        <begin position="182"/>
        <end position="358"/>
    </location>
</feature>
<dbReference type="AlphaFoldDB" id="A0ABD1LJB2"/>
<keyword evidence="5" id="KW-1133">Transmembrane helix</keyword>
<proteinExistence type="inferred from homology"/>
<keyword evidence="6" id="KW-0472">Membrane</keyword>
<comment type="caution">
    <text evidence="9">The sequence shown here is derived from an EMBL/GenBank/DDBJ whole genome shotgun (WGS) entry which is preliminary data.</text>
</comment>
<dbReference type="EMBL" id="JBGMDY010000009">
    <property type="protein sequence ID" value="KAL2323045.1"/>
    <property type="molecule type" value="Genomic_DNA"/>
</dbReference>
<evidence type="ECO:0000256" key="2">
    <source>
        <dbReference type="ARBA" id="ARBA00007727"/>
    </source>
</evidence>
<comment type="similarity">
    <text evidence="2">Belongs to the PC-esterase family. TBL subfamily.</text>
</comment>
<dbReference type="Proteomes" id="UP001603857">
    <property type="component" value="Unassembled WGS sequence"/>
</dbReference>
<dbReference type="InterPro" id="IPR029962">
    <property type="entry name" value="TBL"/>
</dbReference>
<evidence type="ECO:0000313" key="10">
    <source>
        <dbReference type="Proteomes" id="UP001603857"/>
    </source>
</evidence>
<evidence type="ECO:0000256" key="1">
    <source>
        <dbReference type="ARBA" id="ARBA00004167"/>
    </source>
</evidence>
<dbReference type="InterPro" id="IPR025846">
    <property type="entry name" value="TBL_N"/>
</dbReference>
<dbReference type="PANTHER" id="PTHR32285:SF53">
    <property type="entry name" value="PROTEIN TRICHOME BIREFRINGENCE-LIKE 9"/>
    <property type="match status" value="1"/>
</dbReference>
<dbReference type="InterPro" id="IPR026057">
    <property type="entry name" value="TBL_C"/>
</dbReference>
<dbReference type="Pfam" id="PF14416">
    <property type="entry name" value="PMR5N"/>
    <property type="match status" value="1"/>
</dbReference>
<keyword evidence="10" id="KW-1185">Reference proteome</keyword>
<dbReference type="GO" id="GO:0016020">
    <property type="term" value="C:membrane"/>
    <property type="evidence" value="ECO:0007669"/>
    <property type="project" value="UniProtKB-SubCell"/>
</dbReference>
<sequence length="501" mass="58055">MKGKESHIRGKTLGVMCQAVEKPKGQVCTLYWSLYLTKLGNLDNCSNILGLVIPTTEYRCISHHLNNNINPLANCNPFANPKQACPNRYLVREHQPLQTPWIIGFSALEMFLSRFAFLSHKWPLLGATCDYSNGRWVWDEAYPLQFYDENCPFLDPGFRCHQNGRKNVSFRNWRWQPHGCDIPRFNASELLERNRNGRIVFAGDSVGRNQWESLLCMLTKGVSNLSEIYEVNGSPISKHKGYLAMRFKEYNTTVEYYRAPFLCRIGHPLLNSSNHVYGTIKLDELHLYSNKWVGANILIFNSGHWGLYFQEGGKVNMTMNVKEAFRRFLQTWKSWALLNLDPSSFVFFRSYSSVHFRQLIGSGEDAAWNYIIRRTLQKLSVHQQYRNGTWNVGGHCDKETQPEDDPIKLETEPYYNIFISGVVKQMQYGNRKAHFLNITYLSEFRIDGHPSKYREPGTPTNAPQDCSHWCLPGVPDTWNELLYAQLLSEKFSINKNFPERG</sequence>
<evidence type="ECO:0000313" key="9">
    <source>
        <dbReference type="EMBL" id="KAL2323045.1"/>
    </source>
</evidence>
<protein>
    <recommendedName>
        <fullName evidence="11">Trichome birefringence-like N-terminal domain-containing protein</fullName>
    </recommendedName>
</protein>
<keyword evidence="4" id="KW-0735">Signal-anchor</keyword>
<dbReference type="PANTHER" id="PTHR32285">
    <property type="entry name" value="PROTEIN TRICHOME BIREFRINGENCE-LIKE 9-RELATED"/>
    <property type="match status" value="1"/>
</dbReference>
<gene>
    <name evidence="9" type="ORF">Fmac_027424</name>
</gene>
<evidence type="ECO:0000259" key="8">
    <source>
        <dbReference type="Pfam" id="PF14416"/>
    </source>
</evidence>
<evidence type="ECO:0000256" key="5">
    <source>
        <dbReference type="ARBA" id="ARBA00022989"/>
    </source>
</evidence>
<evidence type="ECO:0000259" key="7">
    <source>
        <dbReference type="Pfam" id="PF13839"/>
    </source>
</evidence>
<feature type="domain" description="Trichome birefringence-like C-terminal" evidence="7">
    <location>
        <begin position="383"/>
        <end position="484"/>
    </location>
</feature>